<dbReference type="STRING" id="398767.Glov_0168"/>
<name>B3EA74_TRIL1</name>
<accession>B3EA74</accession>
<dbReference type="Gene3D" id="1.10.260.40">
    <property type="entry name" value="lambda repressor-like DNA-binding domains"/>
    <property type="match status" value="1"/>
</dbReference>
<dbReference type="CDD" id="cd00093">
    <property type="entry name" value="HTH_XRE"/>
    <property type="match status" value="1"/>
</dbReference>
<dbReference type="SUPFAM" id="SSF47413">
    <property type="entry name" value="lambda repressor-like DNA-binding domains"/>
    <property type="match status" value="1"/>
</dbReference>
<dbReference type="KEGG" id="glo:Glov_0168"/>
<dbReference type="Proteomes" id="UP000002420">
    <property type="component" value="Chromosome"/>
</dbReference>
<protein>
    <submittedName>
        <fullName evidence="2">Transcriptional regulator, XRE family</fullName>
    </submittedName>
</protein>
<evidence type="ECO:0000313" key="3">
    <source>
        <dbReference type="Proteomes" id="UP000002420"/>
    </source>
</evidence>
<dbReference type="InterPro" id="IPR010982">
    <property type="entry name" value="Lambda_DNA-bd_dom_sf"/>
</dbReference>
<dbReference type="SMART" id="SM00530">
    <property type="entry name" value="HTH_XRE"/>
    <property type="match status" value="1"/>
</dbReference>
<dbReference type="HOGENOM" id="CLU_066192_47_3_7"/>
<dbReference type="PROSITE" id="PS50943">
    <property type="entry name" value="HTH_CROC1"/>
    <property type="match status" value="1"/>
</dbReference>
<dbReference type="RefSeq" id="WP_012468260.1">
    <property type="nucleotide sequence ID" value="NC_010814.1"/>
</dbReference>
<proteinExistence type="predicted"/>
<dbReference type="OrthoDB" id="5422754at2"/>
<gene>
    <name evidence="2" type="ordered locus">Glov_0168</name>
</gene>
<reference evidence="2 3" key="1">
    <citation type="submission" date="2008-05" db="EMBL/GenBank/DDBJ databases">
        <title>Complete sequence of chromosome of Geobacter lovleyi SZ.</title>
        <authorList>
            <consortium name="US DOE Joint Genome Institute"/>
            <person name="Lucas S."/>
            <person name="Copeland A."/>
            <person name="Lapidus A."/>
            <person name="Glavina del Rio T."/>
            <person name="Dalin E."/>
            <person name="Tice H."/>
            <person name="Bruce D."/>
            <person name="Goodwin L."/>
            <person name="Pitluck S."/>
            <person name="Chertkov O."/>
            <person name="Meincke L."/>
            <person name="Brettin T."/>
            <person name="Detter J.C."/>
            <person name="Han C."/>
            <person name="Tapia R."/>
            <person name="Kuske C.R."/>
            <person name="Schmutz J."/>
            <person name="Larimer F."/>
            <person name="Land M."/>
            <person name="Hauser L."/>
            <person name="Kyrpides N."/>
            <person name="Mikhailova N."/>
            <person name="Sung Y."/>
            <person name="Fletcher K.E."/>
            <person name="Ritalahti K.M."/>
            <person name="Loeffler F.E."/>
            <person name="Richardson P."/>
        </authorList>
    </citation>
    <scope>NUCLEOTIDE SEQUENCE [LARGE SCALE GENOMIC DNA]</scope>
    <source>
        <strain evidence="3">ATCC BAA-1151 / DSM 17278 / SZ</strain>
    </source>
</reference>
<evidence type="ECO:0000313" key="2">
    <source>
        <dbReference type="EMBL" id="ACD93902.1"/>
    </source>
</evidence>
<feature type="domain" description="HTH cro/C1-type" evidence="1">
    <location>
        <begin position="13"/>
        <end position="67"/>
    </location>
</feature>
<organism evidence="2 3">
    <name type="scientific">Trichlorobacter lovleyi (strain ATCC BAA-1151 / DSM 17278 / SZ)</name>
    <name type="common">Geobacter lovleyi</name>
    <dbReference type="NCBI Taxonomy" id="398767"/>
    <lineage>
        <taxon>Bacteria</taxon>
        <taxon>Pseudomonadati</taxon>
        <taxon>Thermodesulfobacteriota</taxon>
        <taxon>Desulfuromonadia</taxon>
        <taxon>Geobacterales</taxon>
        <taxon>Geobacteraceae</taxon>
        <taxon>Trichlorobacter</taxon>
    </lineage>
</organism>
<dbReference type="GO" id="GO:0003677">
    <property type="term" value="F:DNA binding"/>
    <property type="evidence" value="ECO:0007669"/>
    <property type="project" value="InterPro"/>
</dbReference>
<dbReference type="EMBL" id="CP001089">
    <property type="protein sequence ID" value="ACD93902.1"/>
    <property type="molecule type" value="Genomic_DNA"/>
</dbReference>
<dbReference type="eggNOG" id="COG1396">
    <property type="taxonomic scope" value="Bacteria"/>
</dbReference>
<evidence type="ECO:0000259" key="1">
    <source>
        <dbReference type="PROSITE" id="PS50943"/>
    </source>
</evidence>
<dbReference type="Pfam" id="PF01381">
    <property type="entry name" value="HTH_3"/>
    <property type="match status" value="1"/>
</dbReference>
<dbReference type="InterPro" id="IPR001387">
    <property type="entry name" value="Cro/C1-type_HTH"/>
</dbReference>
<dbReference type="AlphaFoldDB" id="B3EA74"/>
<keyword evidence="3" id="KW-1185">Reference proteome</keyword>
<sequence>MRITTAKDIGRLIRQKRKDDGITLEDAAALCSVSYAFLSALENGKETVRLDKVLQVALCLGIEFEAHPRSWTSTGGSHQVLSDCTD</sequence>